<gene>
    <name evidence="3" type="ORF">TPC1_31720</name>
</gene>
<feature type="compositionally biased region" description="Low complexity" evidence="2">
    <location>
        <begin position="10"/>
        <end position="22"/>
    </location>
</feature>
<keyword evidence="1" id="KW-0175">Coiled coil</keyword>
<feature type="non-terminal residue" evidence="3">
    <location>
        <position position="1"/>
    </location>
</feature>
<feature type="coiled-coil region" evidence="1">
    <location>
        <begin position="245"/>
        <end position="313"/>
    </location>
</feature>
<organism evidence="3">
    <name type="scientific">Trepomonas sp. PC1</name>
    <dbReference type="NCBI Taxonomy" id="1076344"/>
    <lineage>
        <taxon>Eukaryota</taxon>
        <taxon>Metamonada</taxon>
        <taxon>Diplomonadida</taxon>
        <taxon>Hexamitidae</taxon>
        <taxon>Hexamitinae</taxon>
        <taxon>Trepomonas</taxon>
    </lineage>
</organism>
<evidence type="ECO:0000256" key="1">
    <source>
        <dbReference type="SAM" id="Coils"/>
    </source>
</evidence>
<name>A0A146JYI9_9EUKA</name>
<reference evidence="3" key="1">
    <citation type="submission" date="2015-07" db="EMBL/GenBank/DDBJ databases">
        <title>Adaptation to a free-living lifestyle via gene acquisitions in the diplomonad Trepomonas sp. PC1.</title>
        <authorList>
            <person name="Xu F."/>
            <person name="Jerlstrom-Hultqvist J."/>
            <person name="Kolisko M."/>
            <person name="Simpson A.G.B."/>
            <person name="Roger A.J."/>
            <person name="Svard S.G."/>
            <person name="Andersson J.O."/>
        </authorList>
    </citation>
    <scope>NUCLEOTIDE SEQUENCE</scope>
    <source>
        <strain evidence="3">PC1</strain>
    </source>
</reference>
<dbReference type="AlphaFoldDB" id="A0A146JYI9"/>
<feature type="region of interest" description="Disordered" evidence="2">
    <location>
        <begin position="1"/>
        <end position="22"/>
    </location>
</feature>
<evidence type="ECO:0000313" key="3">
    <source>
        <dbReference type="EMBL" id="JAP88785.1"/>
    </source>
</evidence>
<sequence>ERSYLECGLSDPSDVSSVSISDPPIITDDAMFFMEQKMRQWEAKCRTNVSPPQPQSVLCLSEPIQEIEVDSDLKPDLVKSDVVKLQLSENELHTSSQKMSLQQQLQSELIQINQLQQKKLFQLQQKQMEAEDFLKRFQAQEAERRSVLKLNQLNQLHLTENGKQKVKRKVKKQRKNIENGDQELLQHTNLEKLSLTQPSNSSSQLVLQKRMLQILPPLSQSCSNFEAIDYSSQVKQRQKTREELIQRVQVQMSEEEAMAQKEKQLQEKIQQLEEFKKQHKRSQKRLQKKNLNVAQLEKEAQKEEFEVQKQENQDLQ</sequence>
<feature type="coiled-coil region" evidence="1">
    <location>
        <begin position="98"/>
        <end position="183"/>
    </location>
</feature>
<evidence type="ECO:0000256" key="2">
    <source>
        <dbReference type="SAM" id="MobiDB-lite"/>
    </source>
</evidence>
<accession>A0A146JYI9</accession>
<proteinExistence type="predicted"/>
<protein>
    <submittedName>
        <fullName evidence="3">Uncharacterized protein</fullName>
    </submittedName>
</protein>
<dbReference type="EMBL" id="GDID01007821">
    <property type="protein sequence ID" value="JAP88785.1"/>
    <property type="molecule type" value="Transcribed_RNA"/>
</dbReference>